<accession>A0A2S8DA05</accession>
<dbReference type="AlphaFoldDB" id="A0A2S8DA05"/>
<feature type="coiled-coil region" evidence="1">
    <location>
        <begin position="704"/>
        <end position="766"/>
    </location>
</feature>
<dbReference type="Pfam" id="PF24622">
    <property type="entry name" value="TMP_4"/>
    <property type="match status" value="1"/>
</dbReference>
<dbReference type="Pfam" id="PF09718">
    <property type="entry name" value="Tape_meas_lam_C"/>
    <property type="match status" value="1"/>
</dbReference>
<feature type="domain" description="Bacteriophage tail tape measure N-terminal" evidence="3">
    <location>
        <begin position="228"/>
        <end position="426"/>
    </location>
</feature>
<sequence length="1013" mass="111183">MDQIANLVIDLGIDAAEFKNEIPRIKNLLNGAAGDAERSSARMQRFMERQTQAARQTMHAASSAATAASAHAQTVEKNARAHERMAREVEQTRLRVDALNQKMREEQAQARALAEAQDKAAAAFYRQIDSVKQAGAGLQELQRIQQQIRQARNSGGVGQQDYLALISEITAKTRALTQAEEQATRQKAAFIRQLKEQATRQNLSSSELLRARAAQLGVSSAGEVYIRKMERAGKATHSLGLKSAAARRELGVLISQMARGNFGALRGSGITLANRAGWTGALMSPKGMMTGGVIGGLVAAVLGLGKAWHDGRKEGEEFNRQLALTGHYAGVTVGQLWKLSRAISGNGITQHAAAGALAQVVGSGAFHGNDIGMVAKAAAQMERSVGQSVSDTINQFKRLKDDPVNAAKALDNALHFLTATQLEQIRVLGEQGRSSDAARIAMSALAEETGKRTSDIDNNLNALGSTLQTLSDWWKQFWDAAMNIGREDSLDAQIDALQEKIQRAKKYPWTNASTQVEYDQQRLNDLQEKKRRKDLQDAKAQAERNYQEQQKRRNAENAVLNRMNETEAARHQREIARINAMQYADQAVRDAAIQRENERYEKAIKKNTRATRNDEATRLLLQYSQQQAQVEGQIAAARQSAGIATERMTEAHKQLLALQQRISDLDGKKLTADEKSVLARKNELIQALTLLDVKQQELQKQTALNDLRKKTVQLTSQLADKERALREQHNLDIATAGMGDKQRQRYQAQLRIRQEYRQQLQQLENDSRQKGTYGTEDYRRAEEVLKGSLKRQLNENKRYWQELEVAQGDWKNGAMRAFQNFTADADNAAGTAEQMFTVAFSSAGNALATFCTTGKLNFKSFTSSLLSDMARIMAQMAMMQAVKGVGSLFGFTTNADGGVYQSADLSRYSGTVVNRPTFFAFAKGAGVMGEAGPEAILPLRRGADGKLGVVADTGGSGMVMFAPQYNIGINNDGTNGQIGPAALKVVYDLGKKAAADFMQQQARDGGRLSGAYR</sequence>
<feature type="compositionally biased region" description="Basic and acidic residues" evidence="2">
    <location>
        <begin position="530"/>
        <end position="555"/>
    </location>
</feature>
<feature type="region of interest" description="Disordered" evidence="2">
    <location>
        <begin position="530"/>
        <end position="558"/>
    </location>
</feature>
<gene>
    <name evidence="5" type="ORF">C5K18_17085</name>
</gene>
<dbReference type="InterPro" id="IPR009628">
    <property type="entry name" value="Phage_tape_measure_N"/>
</dbReference>
<protein>
    <submittedName>
        <fullName evidence="5">Phage tail tape measure protein</fullName>
    </submittedName>
</protein>
<keyword evidence="1" id="KW-0175">Coiled coil</keyword>
<dbReference type="RefSeq" id="WP_000371976.1">
    <property type="nucleotide sequence ID" value="NZ_CP026840.1"/>
</dbReference>
<evidence type="ECO:0000313" key="5">
    <source>
        <dbReference type="EMBL" id="PQN04528.1"/>
    </source>
</evidence>
<comment type="caution">
    <text evidence="5">The sequence shown here is derived from an EMBL/GenBank/DDBJ whole genome shotgun (WGS) entry which is preliminary data.</text>
</comment>
<evidence type="ECO:0000313" key="6">
    <source>
        <dbReference type="Proteomes" id="UP000238186"/>
    </source>
</evidence>
<feature type="region of interest" description="Disordered" evidence="2">
    <location>
        <begin position="60"/>
        <end position="81"/>
    </location>
</feature>
<reference evidence="5 6" key="1">
    <citation type="submission" date="2018-02" db="EMBL/GenBank/DDBJ databases">
        <title>Distribution and characterization of Shiga toxin converting temperate phage carried by Shigella flexneri in Hispaniola.</title>
        <authorList>
            <person name="Fogolari M."/>
            <person name="Mavian C."/>
            <person name="Angeletti S."/>
            <person name="Salemi M."/>
            <person name="Lampel K.A."/>
            <person name="Maurelli A.T."/>
        </authorList>
    </citation>
    <scope>NUCLEOTIDE SEQUENCE [LARGE SCALE GENOMIC DNA]</scope>
    <source>
        <strain evidence="5 6">BS979</strain>
    </source>
</reference>
<dbReference type="NCBIfam" id="TIGR01541">
    <property type="entry name" value="tape_meas_lam_C"/>
    <property type="match status" value="1"/>
</dbReference>
<dbReference type="Pfam" id="PF06791">
    <property type="entry name" value="TMP_2"/>
    <property type="match status" value="1"/>
</dbReference>
<evidence type="ECO:0000259" key="3">
    <source>
        <dbReference type="Pfam" id="PF06791"/>
    </source>
</evidence>
<dbReference type="Proteomes" id="UP000238186">
    <property type="component" value="Unassembled WGS sequence"/>
</dbReference>
<organism evidence="5 6">
    <name type="scientific">Shigella dysenteriae</name>
    <dbReference type="NCBI Taxonomy" id="622"/>
    <lineage>
        <taxon>Bacteria</taxon>
        <taxon>Pseudomonadati</taxon>
        <taxon>Pseudomonadota</taxon>
        <taxon>Gammaproteobacteria</taxon>
        <taxon>Enterobacterales</taxon>
        <taxon>Enterobacteriaceae</taxon>
        <taxon>Shigella</taxon>
    </lineage>
</organism>
<name>A0A2S8DA05_SHIDY</name>
<feature type="domain" description="Bacteriophage tail tape measure C-terminal" evidence="4">
    <location>
        <begin position="808"/>
        <end position="882"/>
    </location>
</feature>
<evidence type="ECO:0000259" key="4">
    <source>
        <dbReference type="Pfam" id="PF09718"/>
    </source>
</evidence>
<evidence type="ECO:0000256" key="2">
    <source>
        <dbReference type="SAM" id="MobiDB-lite"/>
    </source>
</evidence>
<dbReference type="EMBL" id="PUGT01000289">
    <property type="protein sequence ID" value="PQN04528.1"/>
    <property type="molecule type" value="Genomic_DNA"/>
</dbReference>
<dbReference type="InterPro" id="IPR006431">
    <property type="entry name" value="Phage_tape_meas_C"/>
</dbReference>
<feature type="compositionally biased region" description="Low complexity" evidence="2">
    <location>
        <begin position="60"/>
        <end position="72"/>
    </location>
</feature>
<evidence type="ECO:0000256" key="1">
    <source>
        <dbReference type="SAM" id="Coils"/>
    </source>
</evidence>
<proteinExistence type="predicted"/>